<dbReference type="PANTHER" id="PTHR30055:SF149">
    <property type="entry name" value="TETR-FAMILY TRANSCRIPTIONAL REGULATOR"/>
    <property type="match status" value="1"/>
</dbReference>
<dbReference type="SUPFAM" id="SSF48498">
    <property type="entry name" value="Tetracyclin repressor-like, C-terminal domain"/>
    <property type="match status" value="1"/>
</dbReference>
<gene>
    <name evidence="7" type="ORF">ABID16_003650</name>
</gene>
<dbReference type="Gene3D" id="1.10.357.10">
    <property type="entry name" value="Tetracycline Repressor, domain 2"/>
    <property type="match status" value="1"/>
</dbReference>
<dbReference type="Proteomes" id="UP001549047">
    <property type="component" value="Unassembled WGS sequence"/>
</dbReference>
<accession>A0ABV2J3J4</accession>
<evidence type="ECO:0000256" key="3">
    <source>
        <dbReference type="ARBA" id="ARBA00023163"/>
    </source>
</evidence>
<feature type="domain" description="HTH tetR-type" evidence="6">
    <location>
        <begin position="23"/>
        <end position="83"/>
    </location>
</feature>
<dbReference type="SUPFAM" id="SSF46689">
    <property type="entry name" value="Homeodomain-like"/>
    <property type="match status" value="1"/>
</dbReference>
<proteinExistence type="predicted"/>
<organism evidence="7 8">
    <name type="scientific">Rhizobium aquaticum</name>
    <dbReference type="NCBI Taxonomy" id="1549636"/>
    <lineage>
        <taxon>Bacteria</taxon>
        <taxon>Pseudomonadati</taxon>
        <taxon>Pseudomonadota</taxon>
        <taxon>Alphaproteobacteria</taxon>
        <taxon>Hyphomicrobiales</taxon>
        <taxon>Rhizobiaceae</taxon>
        <taxon>Rhizobium/Agrobacterium group</taxon>
        <taxon>Rhizobium</taxon>
    </lineage>
</organism>
<evidence type="ECO:0000256" key="1">
    <source>
        <dbReference type="ARBA" id="ARBA00023015"/>
    </source>
</evidence>
<dbReference type="RefSeq" id="WP_354557790.1">
    <property type="nucleotide sequence ID" value="NZ_JBEPMB010000007.1"/>
</dbReference>
<feature type="compositionally biased region" description="Polar residues" evidence="5">
    <location>
        <begin position="1"/>
        <end position="11"/>
    </location>
</feature>
<dbReference type="InterPro" id="IPR036271">
    <property type="entry name" value="Tet_transcr_reg_TetR-rel_C_sf"/>
</dbReference>
<sequence length="214" mass="22773">MQNEVPGSSRQKPAGTAGRTRDAGRDRLIHEAVLALLSEVGAEALSMEAVAARAGVGKATIYRRWATLADLIADATDTLVFPASPAGARSGSLRNDLIESLIEATGCLDPHRQRIISTVLEASLRGTHSVEGLRSRFIRCVKTAINGAIERAVARGELDANVTSAGSPGEEPIQLAVVVGLLINFPHITGHPLTHREFERIVDEALLPLLKRPA</sequence>
<evidence type="ECO:0000259" key="6">
    <source>
        <dbReference type="PROSITE" id="PS50977"/>
    </source>
</evidence>
<evidence type="ECO:0000256" key="4">
    <source>
        <dbReference type="PROSITE-ProRule" id="PRU00335"/>
    </source>
</evidence>
<keyword evidence="8" id="KW-1185">Reference proteome</keyword>
<dbReference type="Pfam" id="PF00440">
    <property type="entry name" value="TetR_N"/>
    <property type="match status" value="1"/>
</dbReference>
<keyword evidence="3" id="KW-0804">Transcription</keyword>
<evidence type="ECO:0000256" key="2">
    <source>
        <dbReference type="ARBA" id="ARBA00023125"/>
    </source>
</evidence>
<keyword evidence="1" id="KW-0805">Transcription regulation</keyword>
<reference evidence="7 8" key="1">
    <citation type="submission" date="2024-06" db="EMBL/GenBank/DDBJ databases">
        <title>Genomic Encyclopedia of Type Strains, Phase IV (KMG-IV): sequencing the most valuable type-strain genomes for metagenomic binning, comparative biology and taxonomic classification.</title>
        <authorList>
            <person name="Goeker M."/>
        </authorList>
    </citation>
    <scope>NUCLEOTIDE SEQUENCE [LARGE SCALE GENOMIC DNA]</scope>
    <source>
        <strain evidence="7 8">DSM 29780</strain>
    </source>
</reference>
<dbReference type="Gene3D" id="1.10.10.60">
    <property type="entry name" value="Homeodomain-like"/>
    <property type="match status" value="1"/>
</dbReference>
<dbReference type="InterPro" id="IPR011075">
    <property type="entry name" value="TetR_C"/>
</dbReference>
<keyword evidence="2 4" id="KW-0238">DNA-binding</keyword>
<name>A0ABV2J3J4_9HYPH</name>
<dbReference type="InterPro" id="IPR050109">
    <property type="entry name" value="HTH-type_TetR-like_transc_reg"/>
</dbReference>
<dbReference type="EMBL" id="JBEPMB010000007">
    <property type="protein sequence ID" value="MET3615306.1"/>
    <property type="molecule type" value="Genomic_DNA"/>
</dbReference>
<comment type="caution">
    <text evidence="7">The sequence shown here is derived from an EMBL/GenBank/DDBJ whole genome shotgun (WGS) entry which is preliminary data.</text>
</comment>
<evidence type="ECO:0000256" key="5">
    <source>
        <dbReference type="SAM" id="MobiDB-lite"/>
    </source>
</evidence>
<dbReference type="PROSITE" id="PS50977">
    <property type="entry name" value="HTH_TETR_2"/>
    <property type="match status" value="1"/>
</dbReference>
<protein>
    <submittedName>
        <fullName evidence="7">AcrR family transcriptional regulator</fullName>
    </submittedName>
</protein>
<dbReference type="InterPro" id="IPR009057">
    <property type="entry name" value="Homeodomain-like_sf"/>
</dbReference>
<evidence type="ECO:0000313" key="8">
    <source>
        <dbReference type="Proteomes" id="UP001549047"/>
    </source>
</evidence>
<dbReference type="Pfam" id="PF16859">
    <property type="entry name" value="TetR_C_11"/>
    <property type="match status" value="1"/>
</dbReference>
<feature type="region of interest" description="Disordered" evidence="5">
    <location>
        <begin position="1"/>
        <end position="22"/>
    </location>
</feature>
<feature type="DNA-binding region" description="H-T-H motif" evidence="4">
    <location>
        <begin position="46"/>
        <end position="65"/>
    </location>
</feature>
<evidence type="ECO:0000313" key="7">
    <source>
        <dbReference type="EMBL" id="MET3615306.1"/>
    </source>
</evidence>
<dbReference type="PANTHER" id="PTHR30055">
    <property type="entry name" value="HTH-TYPE TRANSCRIPTIONAL REGULATOR RUTR"/>
    <property type="match status" value="1"/>
</dbReference>
<dbReference type="InterPro" id="IPR001647">
    <property type="entry name" value="HTH_TetR"/>
</dbReference>